<keyword evidence="1" id="KW-1133">Transmembrane helix</keyword>
<accession>A0AAV7N7C0</accession>
<gene>
    <name evidence="2" type="ORF">NDU88_000188</name>
</gene>
<evidence type="ECO:0000256" key="1">
    <source>
        <dbReference type="SAM" id="Phobius"/>
    </source>
</evidence>
<dbReference type="EMBL" id="JANPWB010000012">
    <property type="protein sequence ID" value="KAJ1111916.1"/>
    <property type="molecule type" value="Genomic_DNA"/>
</dbReference>
<sequence>MLDCCCRHLSGGVSTAVGAPSNFSKALAIYPVSFILSVSVVSLFDAVGAVGIYRKFLWLCRDLSLVTPSVGPSAARALKDSEHPHFLIPLPALVYL</sequence>
<keyword evidence="3" id="KW-1185">Reference proteome</keyword>
<feature type="transmembrane region" description="Helical" evidence="1">
    <location>
        <begin position="28"/>
        <end position="53"/>
    </location>
</feature>
<proteinExistence type="predicted"/>
<comment type="caution">
    <text evidence="2">The sequence shown here is derived from an EMBL/GenBank/DDBJ whole genome shotgun (WGS) entry which is preliminary data.</text>
</comment>
<protein>
    <submittedName>
        <fullName evidence="2">Uncharacterized protein</fullName>
    </submittedName>
</protein>
<reference evidence="2" key="1">
    <citation type="journal article" date="2022" name="bioRxiv">
        <title>Sequencing and chromosome-scale assembly of the giantPleurodeles waltlgenome.</title>
        <authorList>
            <person name="Brown T."/>
            <person name="Elewa A."/>
            <person name="Iarovenko S."/>
            <person name="Subramanian E."/>
            <person name="Araus A.J."/>
            <person name="Petzold A."/>
            <person name="Susuki M."/>
            <person name="Suzuki K.-i.T."/>
            <person name="Hayashi T."/>
            <person name="Toyoda A."/>
            <person name="Oliveira C."/>
            <person name="Osipova E."/>
            <person name="Leigh N.D."/>
            <person name="Simon A."/>
            <person name="Yun M.H."/>
        </authorList>
    </citation>
    <scope>NUCLEOTIDE SEQUENCE</scope>
    <source>
        <strain evidence="2">20211129_DDA</strain>
        <tissue evidence="2">Liver</tissue>
    </source>
</reference>
<dbReference type="AlphaFoldDB" id="A0AAV7N7C0"/>
<evidence type="ECO:0000313" key="2">
    <source>
        <dbReference type="EMBL" id="KAJ1111916.1"/>
    </source>
</evidence>
<organism evidence="2 3">
    <name type="scientific">Pleurodeles waltl</name>
    <name type="common">Iberian ribbed newt</name>
    <dbReference type="NCBI Taxonomy" id="8319"/>
    <lineage>
        <taxon>Eukaryota</taxon>
        <taxon>Metazoa</taxon>
        <taxon>Chordata</taxon>
        <taxon>Craniata</taxon>
        <taxon>Vertebrata</taxon>
        <taxon>Euteleostomi</taxon>
        <taxon>Amphibia</taxon>
        <taxon>Batrachia</taxon>
        <taxon>Caudata</taxon>
        <taxon>Salamandroidea</taxon>
        <taxon>Salamandridae</taxon>
        <taxon>Pleurodelinae</taxon>
        <taxon>Pleurodeles</taxon>
    </lineage>
</organism>
<keyword evidence="1" id="KW-0472">Membrane</keyword>
<name>A0AAV7N7C0_PLEWA</name>
<evidence type="ECO:0000313" key="3">
    <source>
        <dbReference type="Proteomes" id="UP001066276"/>
    </source>
</evidence>
<keyword evidence="1" id="KW-0812">Transmembrane</keyword>
<dbReference type="Proteomes" id="UP001066276">
    <property type="component" value="Chromosome 8"/>
</dbReference>